<dbReference type="Proteomes" id="UP000265540">
    <property type="component" value="Unassembled WGS sequence"/>
</dbReference>
<reference evidence="3 4" key="1">
    <citation type="journal article" date="2017" name="ISME J.">
        <title>Energy and carbon metabolisms in a deep terrestrial subsurface fluid microbial community.</title>
        <authorList>
            <person name="Momper L."/>
            <person name="Jungbluth S.P."/>
            <person name="Lee M.D."/>
            <person name="Amend J.P."/>
        </authorList>
    </citation>
    <scope>NUCLEOTIDE SEQUENCE [LARGE SCALE GENOMIC DNA]</scope>
    <source>
        <strain evidence="3">SURF_46</strain>
    </source>
</reference>
<comment type="caution">
    <text evidence="3">The sequence shown here is derived from an EMBL/GenBank/DDBJ whole genome shotgun (WGS) entry which is preliminary data.</text>
</comment>
<gene>
    <name evidence="3" type="ORF">C4561_04600</name>
</gene>
<proteinExistence type="predicted"/>
<evidence type="ECO:0000313" key="4">
    <source>
        <dbReference type="Proteomes" id="UP000265540"/>
    </source>
</evidence>
<dbReference type="Gene3D" id="3.10.120.10">
    <property type="entry name" value="Cytochrome b5-like heme/steroid binding domain"/>
    <property type="match status" value="2"/>
</dbReference>
<feature type="compositionally biased region" description="Acidic residues" evidence="1">
    <location>
        <begin position="306"/>
        <end position="317"/>
    </location>
</feature>
<sequence>MFKITALFGNQIFSSVLLGLLTSATIVTGVGSVAKMSKNIDEFKMQVPEVKALSDLRPEKSEVDTREKSEDNVQARTLTNNEIPTDSSGSNTLLASNGNMQVDSTTLSNDSRCIITLWGKRYDVTKLQSTHSGGNVFDCGTDMTSVYQSQHGTNLSRMVPYLISESSSQQPSNNPVSSGAVQSAQDTRCIVTLWGNQYDVTTLRSSHPGGNIFVCGTDMTSEYQSQHGTNLSMMQKYLLNGSNSPTGSGTISDFDDDENEYEYEDENEEEHEDDEDESKELEEAWEAAKKQAEYERELAKKQAELEHEDEDEDEDED</sequence>
<feature type="compositionally biased region" description="Basic and acidic residues" evidence="1">
    <location>
        <begin position="286"/>
        <end position="305"/>
    </location>
</feature>
<feature type="region of interest" description="Disordered" evidence="1">
    <location>
        <begin position="238"/>
        <end position="317"/>
    </location>
</feature>
<keyword evidence="2" id="KW-1133">Transmembrane helix</keyword>
<feature type="compositionally biased region" description="Acidic residues" evidence="1">
    <location>
        <begin position="253"/>
        <end position="285"/>
    </location>
</feature>
<organism evidence="3 4">
    <name type="scientific">candidate division WWE3 bacterium</name>
    <dbReference type="NCBI Taxonomy" id="2053526"/>
    <lineage>
        <taxon>Bacteria</taxon>
        <taxon>Katanobacteria</taxon>
    </lineage>
</organism>
<accession>A0A3A4ZKF2</accession>
<name>A0A3A4ZKF2_UNCKA</name>
<feature type="transmembrane region" description="Helical" evidence="2">
    <location>
        <begin position="12"/>
        <end position="34"/>
    </location>
</feature>
<dbReference type="EMBL" id="QZJF01000017">
    <property type="protein sequence ID" value="RJR27026.1"/>
    <property type="molecule type" value="Genomic_DNA"/>
</dbReference>
<evidence type="ECO:0000313" key="3">
    <source>
        <dbReference type="EMBL" id="RJR27026.1"/>
    </source>
</evidence>
<feature type="compositionally biased region" description="Polar residues" evidence="1">
    <location>
        <begin position="240"/>
        <end position="251"/>
    </location>
</feature>
<keyword evidence="2" id="KW-0812">Transmembrane</keyword>
<keyword evidence="2" id="KW-0472">Membrane</keyword>
<dbReference type="AlphaFoldDB" id="A0A3A4ZKF2"/>
<dbReference type="InterPro" id="IPR036400">
    <property type="entry name" value="Cyt_B5-like_heme/steroid_sf"/>
</dbReference>
<evidence type="ECO:0008006" key="5">
    <source>
        <dbReference type="Google" id="ProtNLM"/>
    </source>
</evidence>
<evidence type="ECO:0000256" key="1">
    <source>
        <dbReference type="SAM" id="MobiDB-lite"/>
    </source>
</evidence>
<evidence type="ECO:0000256" key="2">
    <source>
        <dbReference type="SAM" id="Phobius"/>
    </source>
</evidence>
<protein>
    <recommendedName>
        <fullName evidence="5">Cytochrome b5 heme-binding domain-containing protein</fullName>
    </recommendedName>
</protein>
<dbReference type="SUPFAM" id="SSF55856">
    <property type="entry name" value="Cytochrome b5-like heme/steroid binding domain"/>
    <property type="match status" value="2"/>
</dbReference>